<feature type="domain" description="HNH nuclease" evidence="2">
    <location>
        <begin position="49"/>
        <end position="101"/>
    </location>
</feature>
<dbReference type="EMBL" id="MW366843">
    <property type="protein sequence ID" value="QQO90328.1"/>
    <property type="molecule type" value="Genomic_DNA"/>
</dbReference>
<evidence type="ECO:0000259" key="2">
    <source>
        <dbReference type="SMART" id="SM00507"/>
    </source>
</evidence>
<dbReference type="GO" id="GO:0008270">
    <property type="term" value="F:zinc ion binding"/>
    <property type="evidence" value="ECO:0007669"/>
    <property type="project" value="InterPro"/>
</dbReference>
<reference evidence="3 4" key="1">
    <citation type="submission" date="2020-12" db="EMBL/GenBank/DDBJ databases">
        <title>Complete genome sequence of Erwinia phage pEa_SNUABM_5.</title>
        <authorList>
            <person name="Kim S.G."/>
            <person name="Lee S.B."/>
            <person name="Kwon J."/>
            <person name="Park S.C."/>
        </authorList>
    </citation>
    <scope>NUCLEOTIDE SEQUENCE [LARGE SCALE GENOMIC DNA]</scope>
</reference>
<proteinExistence type="predicted"/>
<dbReference type="GO" id="GO:0004519">
    <property type="term" value="F:endonuclease activity"/>
    <property type="evidence" value="ECO:0007669"/>
    <property type="project" value="UniProtKB-KW"/>
</dbReference>
<organism evidence="3 4">
    <name type="scientific">Erwinia phage pEa_SNUABM_5</name>
    <dbReference type="NCBI Taxonomy" id="2797313"/>
    <lineage>
        <taxon>Viruses</taxon>
        <taxon>Duplodnaviria</taxon>
        <taxon>Heunggongvirae</taxon>
        <taxon>Uroviricota</taxon>
        <taxon>Caudoviricetes</taxon>
        <taxon>Rivsvirus</taxon>
        <taxon>Rivsvirus SNUABM5</taxon>
    </lineage>
</organism>
<evidence type="ECO:0000313" key="3">
    <source>
        <dbReference type="EMBL" id="QQO90328.1"/>
    </source>
</evidence>
<dbReference type="CDD" id="cd00085">
    <property type="entry name" value="HNHc"/>
    <property type="match status" value="1"/>
</dbReference>
<dbReference type="InterPro" id="IPR003615">
    <property type="entry name" value="HNH_nuc"/>
</dbReference>
<dbReference type="GO" id="GO:0003676">
    <property type="term" value="F:nucleic acid binding"/>
    <property type="evidence" value="ECO:0007669"/>
    <property type="project" value="InterPro"/>
</dbReference>
<keyword evidence="4" id="KW-1185">Reference proteome</keyword>
<keyword evidence="3" id="KW-0540">Nuclease</keyword>
<feature type="compositionally biased region" description="Basic and acidic residues" evidence="1">
    <location>
        <begin position="33"/>
        <end position="44"/>
    </location>
</feature>
<dbReference type="Proteomes" id="UP000596123">
    <property type="component" value="Segment"/>
</dbReference>
<sequence length="119" mass="13185">MAYRPRGGIAARKNNSWGKPSTSQRLAGVSGLDRNRAGTHSRMERGDWSAYRSLLIQERGQKCERCGVATTQLILNHKVPHSRGGSNLKHNLELLCHTCDNNQIGTANRRGSRLLHGGR</sequence>
<dbReference type="Gene3D" id="1.10.30.50">
    <property type="match status" value="1"/>
</dbReference>
<dbReference type="SMART" id="SM00507">
    <property type="entry name" value="HNHc"/>
    <property type="match status" value="1"/>
</dbReference>
<accession>A0A7T8EPJ6</accession>
<dbReference type="Pfam" id="PF01844">
    <property type="entry name" value="HNH"/>
    <property type="match status" value="1"/>
</dbReference>
<evidence type="ECO:0000313" key="4">
    <source>
        <dbReference type="Proteomes" id="UP000596123"/>
    </source>
</evidence>
<keyword evidence="3" id="KW-0378">Hydrolase</keyword>
<name>A0A7T8EPJ6_9CAUD</name>
<keyword evidence="3" id="KW-0255">Endonuclease</keyword>
<protein>
    <submittedName>
        <fullName evidence="3">Putative NHN endonuclease</fullName>
    </submittedName>
</protein>
<feature type="region of interest" description="Disordered" evidence="1">
    <location>
        <begin position="1"/>
        <end position="44"/>
    </location>
</feature>
<gene>
    <name evidence="3" type="ORF">pEaSNUABM5_00186</name>
</gene>
<feature type="compositionally biased region" description="Polar residues" evidence="1">
    <location>
        <begin position="13"/>
        <end position="25"/>
    </location>
</feature>
<evidence type="ECO:0000256" key="1">
    <source>
        <dbReference type="SAM" id="MobiDB-lite"/>
    </source>
</evidence>
<dbReference type="InterPro" id="IPR002711">
    <property type="entry name" value="HNH"/>
</dbReference>